<name>A0A917C4A8_9BACL</name>
<dbReference type="EMBL" id="BMKR01000005">
    <property type="protein sequence ID" value="GGF71324.1"/>
    <property type="molecule type" value="Genomic_DNA"/>
</dbReference>
<protein>
    <submittedName>
        <fullName evidence="1">Uncharacterized protein</fullName>
    </submittedName>
</protein>
<evidence type="ECO:0000313" key="1">
    <source>
        <dbReference type="EMBL" id="GGF71324.1"/>
    </source>
</evidence>
<reference evidence="1" key="1">
    <citation type="journal article" date="2014" name="Int. J. Syst. Evol. Microbiol.">
        <title>Complete genome sequence of Corynebacterium casei LMG S-19264T (=DSM 44701T), isolated from a smear-ripened cheese.</title>
        <authorList>
            <consortium name="US DOE Joint Genome Institute (JGI-PGF)"/>
            <person name="Walter F."/>
            <person name="Albersmeier A."/>
            <person name="Kalinowski J."/>
            <person name="Ruckert C."/>
        </authorList>
    </citation>
    <scope>NUCLEOTIDE SEQUENCE</scope>
    <source>
        <strain evidence="1">CGMCC 1.16134</strain>
    </source>
</reference>
<organism evidence="1 2">
    <name type="scientific">Paenibacillus albidus</name>
    <dbReference type="NCBI Taxonomy" id="2041023"/>
    <lineage>
        <taxon>Bacteria</taxon>
        <taxon>Bacillati</taxon>
        <taxon>Bacillota</taxon>
        <taxon>Bacilli</taxon>
        <taxon>Bacillales</taxon>
        <taxon>Paenibacillaceae</taxon>
        <taxon>Paenibacillus</taxon>
    </lineage>
</organism>
<reference evidence="1" key="2">
    <citation type="submission" date="2020-09" db="EMBL/GenBank/DDBJ databases">
        <authorList>
            <person name="Sun Q."/>
            <person name="Zhou Y."/>
        </authorList>
    </citation>
    <scope>NUCLEOTIDE SEQUENCE</scope>
    <source>
        <strain evidence="1">CGMCC 1.16134</strain>
    </source>
</reference>
<comment type="caution">
    <text evidence="1">The sequence shown here is derived from an EMBL/GenBank/DDBJ whole genome shotgun (WGS) entry which is preliminary data.</text>
</comment>
<evidence type="ECO:0000313" key="2">
    <source>
        <dbReference type="Proteomes" id="UP000637643"/>
    </source>
</evidence>
<dbReference type="Proteomes" id="UP000637643">
    <property type="component" value="Unassembled WGS sequence"/>
</dbReference>
<proteinExistence type="predicted"/>
<gene>
    <name evidence="1" type="ORF">GCM10010912_15590</name>
</gene>
<accession>A0A917C4A8</accession>
<dbReference type="AlphaFoldDB" id="A0A917C4A8"/>
<sequence length="57" mass="6449">MAPNPIQDTKDPDGVCHHLADFCRNAVPYHDGNCGYVYAQPYIRRGRLGGRHFPSTY</sequence>
<keyword evidence="2" id="KW-1185">Reference proteome</keyword>